<dbReference type="GO" id="GO:0016787">
    <property type="term" value="F:hydrolase activity"/>
    <property type="evidence" value="ECO:0007669"/>
    <property type="project" value="UniProtKB-KW"/>
</dbReference>
<keyword evidence="8" id="KW-1185">Reference proteome</keyword>
<keyword evidence="5" id="KW-0800">Toxin</keyword>
<dbReference type="InterPro" id="IPR002716">
    <property type="entry name" value="PIN_dom"/>
</dbReference>
<dbReference type="GO" id="GO:0004540">
    <property type="term" value="F:RNA nuclease activity"/>
    <property type="evidence" value="ECO:0007669"/>
    <property type="project" value="InterPro"/>
</dbReference>
<feature type="domain" description="PIN" evidence="6">
    <location>
        <begin position="4"/>
        <end position="132"/>
    </location>
</feature>
<evidence type="ECO:0000313" key="7">
    <source>
        <dbReference type="EMBL" id="RIH93132.1"/>
    </source>
</evidence>
<keyword evidence="5" id="KW-0460">Magnesium</keyword>
<keyword evidence="3 5" id="KW-0479">Metal-binding</keyword>
<sequence>MRLLFDTSSLVAAFVEAHPAHSAAWNWLEQALEGIHTGLVSTHTLAELYAVLTRLPLRPSIPPATALKLIEENLHRFSSVALSATDYRSVLKRLAKLGLSGGVVYDALIAQAALKARADGLVTLNPTHFQRLGEEVAALVVVPES</sequence>
<keyword evidence="4 5" id="KW-0378">Hydrolase</keyword>
<protein>
    <recommendedName>
        <fullName evidence="5">Ribonuclease VapC</fullName>
        <shortName evidence="5">RNase VapC</shortName>
        <ecNumber evidence="5">3.1.-.-</ecNumber>
    </recommendedName>
    <alternativeName>
        <fullName evidence="5">Toxin VapC</fullName>
    </alternativeName>
</protein>
<dbReference type="HAMAP" id="MF_00265">
    <property type="entry name" value="VapC_Nob1"/>
    <property type="match status" value="1"/>
</dbReference>
<proteinExistence type="inferred from homology"/>
<dbReference type="InterPro" id="IPR029060">
    <property type="entry name" value="PIN-like_dom_sf"/>
</dbReference>
<dbReference type="GO" id="GO:0000287">
    <property type="term" value="F:magnesium ion binding"/>
    <property type="evidence" value="ECO:0007669"/>
    <property type="project" value="UniProtKB-UniRule"/>
</dbReference>
<evidence type="ECO:0000256" key="4">
    <source>
        <dbReference type="ARBA" id="ARBA00022801"/>
    </source>
</evidence>
<keyword evidence="1 5" id="KW-1277">Toxin-antitoxin system</keyword>
<comment type="similarity">
    <text evidence="5">Belongs to the PINc/VapC protein family.</text>
</comment>
<evidence type="ECO:0000256" key="5">
    <source>
        <dbReference type="HAMAP-Rule" id="MF_00265"/>
    </source>
</evidence>
<evidence type="ECO:0000256" key="1">
    <source>
        <dbReference type="ARBA" id="ARBA00022649"/>
    </source>
</evidence>
<comment type="caution">
    <text evidence="7">The sequence shown here is derived from an EMBL/GenBank/DDBJ whole genome shotgun (WGS) entry which is preliminary data.</text>
</comment>
<name>A0A399FDM7_9DEIN</name>
<gene>
    <name evidence="5" type="primary">vapC</name>
    <name evidence="7" type="ORF">Mgrana_00930</name>
</gene>
<feature type="binding site" evidence="5">
    <location>
        <position position="6"/>
    </location>
    <ligand>
        <name>Mg(2+)</name>
        <dbReference type="ChEBI" id="CHEBI:18420"/>
    </ligand>
</feature>
<dbReference type="RefSeq" id="WP_119356442.1">
    <property type="nucleotide sequence ID" value="NZ_BJXM01000018.1"/>
</dbReference>
<evidence type="ECO:0000259" key="6">
    <source>
        <dbReference type="Pfam" id="PF01850"/>
    </source>
</evidence>
<dbReference type="Pfam" id="PF01850">
    <property type="entry name" value="PIN"/>
    <property type="match status" value="1"/>
</dbReference>
<dbReference type="SUPFAM" id="SSF88723">
    <property type="entry name" value="PIN domain-like"/>
    <property type="match status" value="1"/>
</dbReference>
<dbReference type="OrthoDB" id="25693at2"/>
<evidence type="ECO:0000313" key="8">
    <source>
        <dbReference type="Proteomes" id="UP000266178"/>
    </source>
</evidence>
<dbReference type="GO" id="GO:0090729">
    <property type="term" value="F:toxin activity"/>
    <property type="evidence" value="ECO:0007669"/>
    <property type="project" value="UniProtKB-KW"/>
</dbReference>
<comment type="function">
    <text evidence="5">Toxic component of a toxin-antitoxin (TA) system. An RNase.</text>
</comment>
<feature type="binding site" evidence="5">
    <location>
        <position position="106"/>
    </location>
    <ligand>
        <name>Mg(2+)</name>
        <dbReference type="ChEBI" id="CHEBI:18420"/>
    </ligand>
</feature>
<evidence type="ECO:0000256" key="2">
    <source>
        <dbReference type="ARBA" id="ARBA00022722"/>
    </source>
</evidence>
<dbReference type="Proteomes" id="UP000266178">
    <property type="component" value="Unassembled WGS sequence"/>
</dbReference>
<keyword evidence="2 5" id="KW-0540">Nuclease</keyword>
<accession>A0A399FDM7</accession>
<dbReference type="EC" id="3.1.-.-" evidence="5"/>
<organism evidence="7 8">
    <name type="scientific">Meiothermus granaticius NBRC 107808</name>
    <dbReference type="NCBI Taxonomy" id="1227551"/>
    <lineage>
        <taxon>Bacteria</taxon>
        <taxon>Thermotogati</taxon>
        <taxon>Deinococcota</taxon>
        <taxon>Deinococci</taxon>
        <taxon>Thermales</taxon>
        <taxon>Thermaceae</taxon>
        <taxon>Meiothermus</taxon>
    </lineage>
</organism>
<dbReference type="AlphaFoldDB" id="A0A399FDM7"/>
<comment type="cofactor">
    <cofactor evidence="5">
        <name>Mg(2+)</name>
        <dbReference type="ChEBI" id="CHEBI:18420"/>
    </cofactor>
</comment>
<dbReference type="EMBL" id="QWLB01000009">
    <property type="protein sequence ID" value="RIH93132.1"/>
    <property type="molecule type" value="Genomic_DNA"/>
</dbReference>
<dbReference type="InterPro" id="IPR022907">
    <property type="entry name" value="VapC_family"/>
</dbReference>
<evidence type="ECO:0000256" key="3">
    <source>
        <dbReference type="ARBA" id="ARBA00022723"/>
    </source>
</evidence>
<reference evidence="7 8" key="1">
    <citation type="submission" date="2018-08" db="EMBL/GenBank/DDBJ databases">
        <title>Meiothermus granaticius genome AF-68 sequencing project.</title>
        <authorList>
            <person name="Da Costa M.S."/>
            <person name="Albuquerque L."/>
            <person name="Raposo P."/>
            <person name="Froufe H.J.C."/>
            <person name="Barroso C.S."/>
            <person name="Egas C."/>
        </authorList>
    </citation>
    <scope>NUCLEOTIDE SEQUENCE [LARGE SCALE GENOMIC DNA]</scope>
    <source>
        <strain evidence="7 8">AF-68</strain>
    </source>
</reference>
<dbReference type="Gene3D" id="3.40.50.1010">
    <property type="entry name" value="5'-nuclease"/>
    <property type="match status" value="1"/>
</dbReference>